<accession>A0A2K8SGL0</accession>
<name>A0A2K8SGL0_9NOSO</name>
<organism evidence="1 2">
    <name type="scientific">Nostoc flagelliforme CCNUN1</name>
    <dbReference type="NCBI Taxonomy" id="2038116"/>
    <lineage>
        <taxon>Bacteria</taxon>
        <taxon>Bacillati</taxon>
        <taxon>Cyanobacteriota</taxon>
        <taxon>Cyanophyceae</taxon>
        <taxon>Nostocales</taxon>
        <taxon>Nostocaceae</taxon>
        <taxon>Nostoc</taxon>
    </lineage>
</organism>
<evidence type="ECO:0000313" key="2">
    <source>
        <dbReference type="Proteomes" id="UP000232003"/>
    </source>
</evidence>
<dbReference type="AlphaFoldDB" id="A0A2K8SGL0"/>
<evidence type="ECO:0000313" key="1">
    <source>
        <dbReference type="EMBL" id="AUB34569.1"/>
    </source>
</evidence>
<sequence length="42" mass="4406">MTTVHQTTSAANQFFAGNASALPPGDAATSMGFYHKNCSRCI</sequence>
<dbReference type="Proteomes" id="UP000232003">
    <property type="component" value="Chromosome"/>
</dbReference>
<gene>
    <name evidence="1" type="ORF">COO91_00396</name>
</gene>
<proteinExistence type="predicted"/>
<keyword evidence="2" id="KW-1185">Reference proteome</keyword>
<dbReference type="KEGG" id="nfl:COO91_00396"/>
<dbReference type="EMBL" id="CP024785">
    <property type="protein sequence ID" value="AUB34569.1"/>
    <property type="molecule type" value="Genomic_DNA"/>
</dbReference>
<protein>
    <submittedName>
        <fullName evidence="1">Uncharacterized protein</fullName>
    </submittedName>
</protein>
<reference evidence="1 2" key="1">
    <citation type="submission" date="2017-11" db="EMBL/GenBank/DDBJ databases">
        <title>Complete genome of a free-living desiccation-tolerant cyanobacterium and its photosynthetic adaptation to extreme terrestrial habitat.</title>
        <authorList>
            <person name="Shang J."/>
        </authorList>
    </citation>
    <scope>NUCLEOTIDE SEQUENCE [LARGE SCALE GENOMIC DNA]</scope>
    <source>
        <strain evidence="1 2">CCNUN1</strain>
    </source>
</reference>